<comment type="caution">
    <text evidence="1">The sequence shown here is derived from an EMBL/GenBank/DDBJ whole genome shotgun (WGS) entry which is preliminary data.</text>
</comment>
<dbReference type="EMBL" id="FZNZ01000018">
    <property type="protein sequence ID" value="SNR90248.1"/>
    <property type="molecule type" value="Genomic_DNA"/>
</dbReference>
<gene>
    <name evidence="1" type="ORF">SAMN06265364_11825</name>
</gene>
<evidence type="ECO:0000313" key="2">
    <source>
        <dbReference type="Proteomes" id="UP000198427"/>
    </source>
</evidence>
<keyword evidence="2" id="KW-1185">Reference proteome</keyword>
<sequence length="35" mass="3991">MYYSPNRGNIGNISLNVANYYITLFTPSELNPPKE</sequence>
<dbReference type="AlphaFoldDB" id="A0AA94IUY3"/>
<evidence type="ECO:0000313" key="1">
    <source>
        <dbReference type="EMBL" id="SNR90248.1"/>
    </source>
</evidence>
<accession>A0AA94IUY3</accession>
<reference evidence="1 2" key="1">
    <citation type="submission" date="2017-06" db="EMBL/GenBank/DDBJ databases">
        <authorList>
            <person name="Varghese N."/>
            <person name="Submissions S."/>
        </authorList>
    </citation>
    <scope>NUCLEOTIDE SEQUENCE [LARGE SCALE GENOMIC DNA]</scope>
    <source>
        <strain evidence="1 2">DSM 26989</strain>
    </source>
</reference>
<name>A0AA94IUY3_9BACT</name>
<dbReference type="Proteomes" id="UP000198427">
    <property type="component" value="Unassembled WGS sequence"/>
</dbReference>
<protein>
    <submittedName>
        <fullName evidence="1">Uncharacterized protein</fullName>
    </submittedName>
</protein>
<organism evidence="1 2">
    <name type="scientific">Prevotella jejuni</name>
    <dbReference type="NCBI Taxonomy" id="1177574"/>
    <lineage>
        <taxon>Bacteria</taxon>
        <taxon>Pseudomonadati</taxon>
        <taxon>Bacteroidota</taxon>
        <taxon>Bacteroidia</taxon>
        <taxon>Bacteroidales</taxon>
        <taxon>Prevotellaceae</taxon>
        <taxon>Prevotella</taxon>
    </lineage>
</organism>
<proteinExistence type="predicted"/>